<dbReference type="AlphaFoldDB" id="A0A0R3LBE8"/>
<accession>A0A0R3LBE8</accession>
<proteinExistence type="predicted"/>
<sequence>MMTLVMMTLVRLAELRVRRQLQDGRALTLFEPRHKDAPAIGKLECVMMHVRLAGVESSKPGKSFALHTKPEARQEGSEGMDGLDFVFKSEFGAREKADCHARLAHRREASRFGPGKSGRD</sequence>
<dbReference type="Proteomes" id="UP000051913">
    <property type="component" value="Unassembled WGS sequence"/>
</dbReference>
<comment type="caution">
    <text evidence="1">The sequence shown here is derived from an EMBL/GenBank/DDBJ whole genome shotgun (WGS) entry which is preliminary data.</text>
</comment>
<keyword evidence="2" id="KW-1185">Reference proteome</keyword>
<organism evidence="1 2">
    <name type="scientific">Bradyrhizobium valentinum</name>
    <dbReference type="NCBI Taxonomy" id="1518501"/>
    <lineage>
        <taxon>Bacteria</taxon>
        <taxon>Pseudomonadati</taxon>
        <taxon>Pseudomonadota</taxon>
        <taxon>Alphaproteobacteria</taxon>
        <taxon>Hyphomicrobiales</taxon>
        <taxon>Nitrobacteraceae</taxon>
        <taxon>Bradyrhizobium</taxon>
    </lineage>
</organism>
<gene>
    <name evidence="1" type="ORF">CP49_01210</name>
</gene>
<reference evidence="1 2" key="1">
    <citation type="submission" date="2014-03" db="EMBL/GenBank/DDBJ databases">
        <title>Bradyrhizobium valentinum sp. nov., isolated from effective nodules of Lupinus mariae-josephae, a lupine endemic of basic-lime soils in Eastern Spain.</title>
        <authorList>
            <person name="Duran D."/>
            <person name="Rey L."/>
            <person name="Navarro A."/>
            <person name="Busquets A."/>
            <person name="Imperial J."/>
            <person name="Ruiz-Argueso T."/>
        </authorList>
    </citation>
    <scope>NUCLEOTIDE SEQUENCE [LARGE SCALE GENOMIC DNA]</scope>
    <source>
        <strain evidence="1 2">LmjM3</strain>
    </source>
</reference>
<evidence type="ECO:0000313" key="2">
    <source>
        <dbReference type="Proteomes" id="UP000051913"/>
    </source>
</evidence>
<evidence type="ECO:0000313" key="1">
    <source>
        <dbReference type="EMBL" id="KRR05225.1"/>
    </source>
</evidence>
<dbReference type="EMBL" id="LLXX01000119">
    <property type="protein sequence ID" value="KRR05225.1"/>
    <property type="molecule type" value="Genomic_DNA"/>
</dbReference>
<name>A0A0R3LBE8_9BRAD</name>
<protein>
    <submittedName>
        <fullName evidence="1">Uncharacterized protein</fullName>
    </submittedName>
</protein>